<dbReference type="Pfam" id="PF14040">
    <property type="entry name" value="DNase_NucA_NucB"/>
    <property type="match status" value="1"/>
</dbReference>
<evidence type="ECO:0000259" key="2">
    <source>
        <dbReference type="PROSITE" id="PS50004"/>
    </source>
</evidence>
<dbReference type="InterPro" id="IPR029476">
    <property type="entry name" value="DNase_NucA_NucB"/>
</dbReference>
<keyword evidence="4" id="KW-1185">Reference proteome</keyword>
<dbReference type="EMBL" id="MU790863">
    <property type="protein sequence ID" value="KAJ3992385.1"/>
    <property type="molecule type" value="Genomic_DNA"/>
</dbReference>
<name>A0ABQ8Q1W9_9AGAR</name>
<organism evidence="3 4">
    <name type="scientific">Lentinula boryana</name>
    <dbReference type="NCBI Taxonomy" id="40481"/>
    <lineage>
        <taxon>Eukaryota</taxon>
        <taxon>Fungi</taxon>
        <taxon>Dikarya</taxon>
        <taxon>Basidiomycota</taxon>
        <taxon>Agaricomycotina</taxon>
        <taxon>Agaricomycetes</taxon>
        <taxon>Agaricomycetidae</taxon>
        <taxon>Agaricales</taxon>
        <taxon>Marasmiineae</taxon>
        <taxon>Omphalotaceae</taxon>
        <taxon>Lentinula</taxon>
    </lineage>
</organism>
<protein>
    <submittedName>
        <fullName evidence="3">Nuclease</fullName>
    </submittedName>
</protein>
<feature type="compositionally biased region" description="Pro residues" evidence="1">
    <location>
        <begin position="734"/>
        <end position="746"/>
    </location>
</feature>
<dbReference type="Pfam" id="PF00168">
    <property type="entry name" value="C2"/>
    <property type="match status" value="1"/>
</dbReference>
<accession>A0ABQ8Q1W9</accession>
<evidence type="ECO:0000313" key="3">
    <source>
        <dbReference type="EMBL" id="KAJ3992385.1"/>
    </source>
</evidence>
<feature type="region of interest" description="Disordered" evidence="1">
    <location>
        <begin position="1"/>
        <end position="32"/>
    </location>
</feature>
<dbReference type="Gene3D" id="2.60.40.150">
    <property type="entry name" value="C2 domain"/>
    <property type="match status" value="1"/>
</dbReference>
<feature type="compositionally biased region" description="Acidic residues" evidence="1">
    <location>
        <begin position="19"/>
        <end position="28"/>
    </location>
</feature>
<dbReference type="InterPro" id="IPR000008">
    <property type="entry name" value="C2_dom"/>
</dbReference>
<dbReference type="InterPro" id="IPR035892">
    <property type="entry name" value="C2_domain_sf"/>
</dbReference>
<gene>
    <name evidence="3" type="ORF">F5050DRAFT_1811547</name>
</gene>
<feature type="compositionally biased region" description="Polar residues" evidence="1">
    <location>
        <begin position="1"/>
        <end position="13"/>
    </location>
</feature>
<dbReference type="PANTHER" id="PTHR47348">
    <property type="entry name" value="MEIOTICALLY UP-REGULATED GENE 190 PROTEIN"/>
    <property type="match status" value="1"/>
</dbReference>
<dbReference type="PANTHER" id="PTHR47348:SF2">
    <property type="entry name" value="MEIOTICALLY UP-REGULATED 190 PROTEIN"/>
    <property type="match status" value="1"/>
</dbReference>
<dbReference type="SUPFAM" id="SSF49562">
    <property type="entry name" value="C2 domain (Calcium/lipid-binding domain, CaLB)"/>
    <property type="match status" value="1"/>
</dbReference>
<evidence type="ECO:0000313" key="4">
    <source>
        <dbReference type="Proteomes" id="UP001163828"/>
    </source>
</evidence>
<feature type="compositionally biased region" description="Pro residues" evidence="1">
    <location>
        <begin position="713"/>
        <end position="722"/>
    </location>
</feature>
<feature type="domain" description="C2" evidence="2">
    <location>
        <begin position="1"/>
        <end position="110"/>
    </location>
</feature>
<dbReference type="PROSITE" id="PS50004">
    <property type="entry name" value="C2"/>
    <property type="match status" value="1"/>
</dbReference>
<comment type="caution">
    <text evidence="3">The sequence shown here is derived from an EMBL/GenBank/DDBJ whole genome shotgun (WGS) entry which is preliminary data.</text>
</comment>
<sequence>MEVDNPRQSGSKGTKNDGDGVEEEEGDDMPSPYCTIIINHSKVYKTRTKMKANNPYYDASGTERFIKSWPTTVVMVAVRDARLHKVDPLIGVVVLPLQQLFVKRGKSQPSRRVLQFQAIRPFYDFLNTFPTKSTTYFREMSSTSADLRIASKRAYYDNNKPYGESETITLYIYNGGPDTAVAPVVTAGFTNSMDYSAVTTSLRQAQEYLGQQPSADLNSFNWTNLSSPSTHDVGWNMITTLPNVSPGSILELGLTFPMTHTVSHDDDTTVASVLSSTSDPRNQNNSTTYIITPNHHDDGSAYWSTPGDLKNLDFNGLTSAQALSQADLRIASSRAHYNNNLPYGQSETLSLLVFNAGPTIAMKPVLTAGYTWSMDQTQMSSSGQQVWIPDGVNPSTYLQGNSSSLQWQTLDGVAARVESWNVVVSLPDIPPSILYRISIVFPMNHTTSDTDYTASASISSQAQELDPSNNSTTYVITPKHDNNDAAYWNAPGDITQLDGPSTPAGSQACSTGWSIDTPVIVQTSDDNGPKLIPIALGQLEGQISRTKIISYAPQSGNYQPKVVTGVEYDTSSPGRIVSFSADGKNVQTYIAHPDTLVYLDPFLQNVGQDKLRVGYWIPVRMLWTGAGVRGRSSTGGMTIAHVTDIRTDTSGNQLKSAEPEIVSMSHSYVVGTLQEGGILTHNPKDHERCGNPNNIAILLAISVLANNLVATTTPPPGNPDPPHGYSLRHRRPNDPIPPRIPAPPVLPIDVPRRDDEGNWLIYLYEEDTPAAVENARTAVSQFRQPSVLTYDPNGNAARRRQSTGQYQSQRELLQLTGEEASGSTGTLGQLDRDEYPPAIAAEGGQGALVTYIEAGDNRRAGSLMGQQFNNYRMDPQPDGHAPLRQGDRFRYAIIHENMFAVEYLGDGIDEDQLEEPPID</sequence>
<evidence type="ECO:0000256" key="1">
    <source>
        <dbReference type="SAM" id="MobiDB-lite"/>
    </source>
</evidence>
<proteinExistence type="predicted"/>
<feature type="region of interest" description="Disordered" evidence="1">
    <location>
        <begin position="711"/>
        <end position="749"/>
    </location>
</feature>
<reference evidence="3" key="1">
    <citation type="submission" date="2022-08" db="EMBL/GenBank/DDBJ databases">
        <authorList>
            <consortium name="DOE Joint Genome Institute"/>
            <person name="Min B."/>
            <person name="Riley R."/>
            <person name="Sierra-Patev S."/>
            <person name="Naranjo-Ortiz M."/>
            <person name="Looney B."/>
            <person name="Konkel Z."/>
            <person name="Slot J.C."/>
            <person name="Sakamoto Y."/>
            <person name="Steenwyk J.L."/>
            <person name="Rokas A."/>
            <person name="Carro J."/>
            <person name="Camarero S."/>
            <person name="Ferreira P."/>
            <person name="Molpeceres G."/>
            <person name="Ruiz-Duenas F.J."/>
            <person name="Serrano A."/>
            <person name="Henrissat B."/>
            <person name="Drula E."/>
            <person name="Hughes K.W."/>
            <person name="Mata J.L."/>
            <person name="Ishikawa N.K."/>
            <person name="Vargas-Isla R."/>
            <person name="Ushijima S."/>
            <person name="Smith C.A."/>
            <person name="Ahrendt S."/>
            <person name="Andreopoulos W."/>
            <person name="He G."/>
            <person name="Labutti K."/>
            <person name="Lipzen A."/>
            <person name="Ng V."/>
            <person name="Sandor L."/>
            <person name="Barry K."/>
            <person name="Martinez A.T."/>
            <person name="Xiao Y."/>
            <person name="Gibbons J.G."/>
            <person name="Terashima K."/>
            <person name="Hibbett D.S."/>
            <person name="Grigoriev I.V."/>
        </authorList>
    </citation>
    <scope>NUCLEOTIDE SEQUENCE</scope>
    <source>
        <strain evidence="3">TFB10827</strain>
    </source>
</reference>
<feature type="region of interest" description="Disordered" evidence="1">
    <location>
        <begin position="787"/>
        <end position="806"/>
    </location>
</feature>
<dbReference type="Proteomes" id="UP001163828">
    <property type="component" value="Unassembled WGS sequence"/>
</dbReference>